<dbReference type="InterPro" id="IPR052944">
    <property type="entry name" value="Sporulation_related"/>
</dbReference>
<evidence type="ECO:0000259" key="2">
    <source>
        <dbReference type="Pfam" id="PF17131"/>
    </source>
</evidence>
<dbReference type="Pfam" id="PF17131">
    <property type="entry name" value="LolA_like"/>
    <property type="match status" value="1"/>
</dbReference>
<evidence type="ECO:0000313" key="3">
    <source>
        <dbReference type="EMBL" id="ODA35945.1"/>
    </source>
</evidence>
<dbReference type="Proteomes" id="UP000094936">
    <property type="component" value="Unassembled WGS sequence"/>
</dbReference>
<feature type="signal peptide" evidence="1">
    <location>
        <begin position="1"/>
        <end position="28"/>
    </location>
</feature>
<dbReference type="CDD" id="cd16329">
    <property type="entry name" value="LolA_like"/>
    <property type="match status" value="1"/>
</dbReference>
<feature type="domain" description="Uncharacterized protein TP-0789" evidence="2">
    <location>
        <begin position="82"/>
        <end position="264"/>
    </location>
</feature>
<organism evidence="3 4">
    <name type="scientific">Veronia pacifica</name>
    <dbReference type="NCBI Taxonomy" id="1080227"/>
    <lineage>
        <taxon>Bacteria</taxon>
        <taxon>Pseudomonadati</taxon>
        <taxon>Pseudomonadota</taxon>
        <taxon>Gammaproteobacteria</taxon>
        <taxon>Vibrionales</taxon>
        <taxon>Vibrionaceae</taxon>
        <taxon>Veronia</taxon>
    </lineage>
</organism>
<protein>
    <submittedName>
        <fullName evidence="3">Outer membrane lipoprotein-sorting protein</fullName>
    </submittedName>
</protein>
<keyword evidence="4" id="KW-1185">Reference proteome</keyword>
<dbReference type="AlphaFoldDB" id="A0A1C3ERS6"/>
<name>A0A1C3ERS6_9GAMM</name>
<evidence type="ECO:0000256" key="1">
    <source>
        <dbReference type="SAM" id="SignalP"/>
    </source>
</evidence>
<comment type="caution">
    <text evidence="3">The sequence shown here is derived from an EMBL/GenBank/DDBJ whole genome shotgun (WGS) entry which is preliminary data.</text>
</comment>
<keyword evidence="3" id="KW-0449">Lipoprotein</keyword>
<dbReference type="PANTHER" id="PTHR37507">
    <property type="entry name" value="SPORULATION PROTEIN YDCC"/>
    <property type="match status" value="1"/>
</dbReference>
<sequence>MKPMKNRQSVMLIGAMVVGLITSSTVFADSDKGYQIAAERKQRDAGWGDSVAQLSMELTNANGNTSSRKLRIKSLEVINDGDKGLTIFDEPKDVRGTVFLSYSHSTEPDDQWIFLPALKRVKRIASRNKSGPFMGSEFAYEDLSSFELEKYTFNYLRDETLNGQEVFVVEQVPTDKFSGYSSQLVWMDKVHYRPLKVEFYDRRKNHLKTLTFKDYQQYLDKFWRPSELVMINHQNKKMTRLMTENLTFDNGLTERDFSKSSIKRAR</sequence>
<proteinExistence type="predicted"/>
<gene>
    <name evidence="3" type="ORF">A8L45_02645</name>
</gene>
<accession>A0A1C3ERS6</accession>
<dbReference type="Gene3D" id="2.50.20.10">
    <property type="entry name" value="Lipoprotein localisation LolA/LolB/LppX"/>
    <property type="match status" value="1"/>
</dbReference>
<feature type="chain" id="PRO_5008673348" evidence="1">
    <location>
        <begin position="29"/>
        <end position="266"/>
    </location>
</feature>
<keyword evidence="1" id="KW-0732">Signal</keyword>
<dbReference type="PANTHER" id="PTHR37507:SF2">
    <property type="entry name" value="SPORULATION PROTEIN YDCC"/>
    <property type="match status" value="1"/>
</dbReference>
<evidence type="ECO:0000313" key="4">
    <source>
        <dbReference type="Proteomes" id="UP000094936"/>
    </source>
</evidence>
<reference evidence="3 4" key="1">
    <citation type="submission" date="2016-05" db="EMBL/GenBank/DDBJ databases">
        <title>Genomic Taxonomy of the Vibrionaceae.</title>
        <authorList>
            <person name="Gomez-Gil B."/>
            <person name="Enciso-Ibarra J."/>
        </authorList>
    </citation>
    <scope>NUCLEOTIDE SEQUENCE [LARGE SCALE GENOMIC DNA]</scope>
    <source>
        <strain evidence="3 4">CAIM 1920</strain>
    </source>
</reference>
<dbReference type="STRING" id="1080227.A8L45_02645"/>
<dbReference type="EMBL" id="LYBM01000002">
    <property type="protein sequence ID" value="ODA35945.1"/>
    <property type="molecule type" value="Genomic_DNA"/>
</dbReference>
<dbReference type="InterPro" id="IPR033399">
    <property type="entry name" value="TP_0789-like"/>
</dbReference>